<keyword evidence="1" id="KW-0472">Membrane</keyword>
<name>A0A9W6TGF0_9STRA</name>
<accession>A0A9W6TGF0</accession>
<organism evidence="2 3">
    <name type="scientific">Phytophthora lilii</name>
    <dbReference type="NCBI Taxonomy" id="2077276"/>
    <lineage>
        <taxon>Eukaryota</taxon>
        <taxon>Sar</taxon>
        <taxon>Stramenopiles</taxon>
        <taxon>Oomycota</taxon>
        <taxon>Peronosporomycetes</taxon>
        <taxon>Peronosporales</taxon>
        <taxon>Peronosporaceae</taxon>
        <taxon>Phytophthora</taxon>
    </lineage>
</organism>
<dbReference type="OrthoDB" id="10030083at2759"/>
<evidence type="ECO:0000256" key="1">
    <source>
        <dbReference type="SAM" id="Phobius"/>
    </source>
</evidence>
<evidence type="ECO:0000313" key="3">
    <source>
        <dbReference type="Proteomes" id="UP001165083"/>
    </source>
</evidence>
<protein>
    <submittedName>
        <fullName evidence="2">Unnamed protein product</fullName>
    </submittedName>
</protein>
<dbReference type="EMBL" id="BSXW01000072">
    <property type="protein sequence ID" value="GMF11292.1"/>
    <property type="molecule type" value="Genomic_DNA"/>
</dbReference>
<proteinExistence type="predicted"/>
<feature type="transmembrane region" description="Helical" evidence="1">
    <location>
        <begin position="60"/>
        <end position="79"/>
    </location>
</feature>
<feature type="transmembrane region" description="Helical" evidence="1">
    <location>
        <begin position="119"/>
        <end position="139"/>
    </location>
</feature>
<sequence length="145" mass="15883">MTTNASEEKDGVVETYQSMVPSPVAELDTTPASDATSVEIASKDQSREGAVHRALREYRLLEFGCAIVVYLLAFLFSVIEVHQRPIPGIKVRLNSTTVIWSLDPSLSEPKLSEHGTTDASAFALAAALRLMLYVVLLSLQFRCGR</sequence>
<dbReference type="AlphaFoldDB" id="A0A9W6TGF0"/>
<keyword evidence="1" id="KW-1133">Transmembrane helix</keyword>
<keyword evidence="1" id="KW-0812">Transmembrane</keyword>
<evidence type="ECO:0000313" key="2">
    <source>
        <dbReference type="EMBL" id="GMF11292.1"/>
    </source>
</evidence>
<comment type="caution">
    <text evidence="2">The sequence shown here is derived from an EMBL/GenBank/DDBJ whole genome shotgun (WGS) entry which is preliminary data.</text>
</comment>
<dbReference type="Proteomes" id="UP001165083">
    <property type="component" value="Unassembled WGS sequence"/>
</dbReference>
<keyword evidence="3" id="KW-1185">Reference proteome</keyword>
<gene>
    <name evidence="2" type="ORF">Plil01_000201200</name>
</gene>
<reference evidence="2" key="1">
    <citation type="submission" date="2023-04" db="EMBL/GenBank/DDBJ databases">
        <title>Phytophthora lilii NBRC 32176.</title>
        <authorList>
            <person name="Ichikawa N."/>
            <person name="Sato H."/>
            <person name="Tonouchi N."/>
        </authorList>
    </citation>
    <scope>NUCLEOTIDE SEQUENCE</scope>
    <source>
        <strain evidence="2">NBRC 32176</strain>
    </source>
</reference>